<name>A0A2P6QYY7_ROSCH</name>
<dbReference type="EMBL" id="PDCK01000042">
    <property type="protein sequence ID" value="PRQ39397.1"/>
    <property type="molecule type" value="Genomic_DNA"/>
</dbReference>
<accession>A0A2P6QYY7</accession>
<evidence type="ECO:0000313" key="1">
    <source>
        <dbReference type="EMBL" id="PRQ39397.1"/>
    </source>
</evidence>
<dbReference type="AlphaFoldDB" id="A0A2P6QYY7"/>
<organism evidence="1 2">
    <name type="scientific">Rosa chinensis</name>
    <name type="common">China rose</name>
    <dbReference type="NCBI Taxonomy" id="74649"/>
    <lineage>
        <taxon>Eukaryota</taxon>
        <taxon>Viridiplantae</taxon>
        <taxon>Streptophyta</taxon>
        <taxon>Embryophyta</taxon>
        <taxon>Tracheophyta</taxon>
        <taxon>Spermatophyta</taxon>
        <taxon>Magnoliopsida</taxon>
        <taxon>eudicotyledons</taxon>
        <taxon>Gunneridae</taxon>
        <taxon>Pentapetalae</taxon>
        <taxon>rosids</taxon>
        <taxon>fabids</taxon>
        <taxon>Rosales</taxon>
        <taxon>Rosaceae</taxon>
        <taxon>Rosoideae</taxon>
        <taxon>Rosoideae incertae sedis</taxon>
        <taxon>Rosa</taxon>
    </lineage>
</organism>
<reference evidence="1 2" key="1">
    <citation type="journal article" date="2018" name="Nat. Genet.">
        <title>The Rosa genome provides new insights in the design of modern roses.</title>
        <authorList>
            <person name="Bendahmane M."/>
        </authorList>
    </citation>
    <scope>NUCLEOTIDE SEQUENCE [LARGE SCALE GENOMIC DNA]</scope>
    <source>
        <strain evidence="2">cv. Old Blush</strain>
    </source>
</reference>
<dbReference type="Gramene" id="PRQ39397">
    <property type="protein sequence ID" value="PRQ39397"/>
    <property type="gene ID" value="RchiOBHm_Chr4g0424721"/>
</dbReference>
<keyword evidence="2" id="KW-1185">Reference proteome</keyword>
<proteinExistence type="predicted"/>
<evidence type="ECO:0000313" key="2">
    <source>
        <dbReference type="Proteomes" id="UP000238479"/>
    </source>
</evidence>
<protein>
    <submittedName>
        <fullName evidence="1">Uncharacterized protein</fullName>
    </submittedName>
</protein>
<dbReference type="Proteomes" id="UP000238479">
    <property type="component" value="Chromosome 4"/>
</dbReference>
<comment type="caution">
    <text evidence="1">The sequence shown here is derived from an EMBL/GenBank/DDBJ whole genome shotgun (WGS) entry which is preliminary data.</text>
</comment>
<sequence length="78" mass="9528">MSRSWRMRINQIGIRGIAWIRKWCLRHWILTMLHRHTRLVYWMGEIHRVPLCDRRLWLCFALSAFIDAIYAKLLSAYG</sequence>
<gene>
    <name evidence="1" type="ORF">RchiOBHm_Chr4g0424721</name>
</gene>